<name>A0A0L0NSG3_CANAR</name>
<feature type="transmembrane region" description="Helical" evidence="1">
    <location>
        <begin position="256"/>
        <end position="276"/>
    </location>
</feature>
<organism evidence="2 3">
    <name type="scientific">Candidozyma auris</name>
    <name type="common">Yeast</name>
    <name type="synonym">Candida auris</name>
    <dbReference type="NCBI Taxonomy" id="498019"/>
    <lineage>
        <taxon>Eukaryota</taxon>
        <taxon>Fungi</taxon>
        <taxon>Dikarya</taxon>
        <taxon>Ascomycota</taxon>
        <taxon>Saccharomycotina</taxon>
        <taxon>Pichiomycetes</taxon>
        <taxon>Metschnikowiaceae</taxon>
        <taxon>Candidozyma</taxon>
    </lineage>
</organism>
<evidence type="ECO:0000313" key="3">
    <source>
        <dbReference type="Proteomes" id="UP000037122"/>
    </source>
</evidence>
<feature type="transmembrane region" description="Helical" evidence="1">
    <location>
        <begin position="307"/>
        <end position="327"/>
    </location>
</feature>
<gene>
    <name evidence="2" type="ORF">QG37_06554</name>
</gene>
<protein>
    <submittedName>
        <fullName evidence="2">Uncharacterized protein</fullName>
    </submittedName>
</protein>
<reference evidence="3" key="1">
    <citation type="journal article" date="2015" name="BMC Genomics">
        <title>Draft genome of a commonly misdiagnosed multidrug resistant pathogen Candida auris.</title>
        <authorList>
            <person name="Chatterjee S."/>
            <person name="Alampalli S.V."/>
            <person name="Nageshan R.K."/>
            <person name="Chettiar S.T."/>
            <person name="Joshi S."/>
            <person name="Tatu U.S."/>
        </authorList>
    </citation>
    <scope>NUCLEOTIDE SEQUENCE [LARGE SCALE GENOMIC DNA]</scope>
    <source>
        <strain evidence="3">6684</strain>
    </source>
</reference>
<evidence type="ECO:0000256" key="1">
    <source>
        <dbReference type="SAM" id="Phobius"/>
    </source>
</evidence>
<feature type="transmembrane region" description="Helical" evidence="1">
    <location>
        <begin position="365"/>
        <end position="387"/>
    </location>
</feature>
<accession>A0A0L0NSG3</accession>
<keyword evidence="1" id="KW-1133">Transmembrane helix</keyword>
<comment type="caution">
    <text evidence="2">The sequence shown here is derived from an EMBL/GenBank/DDBJ whole genome shotgun (WGS) entry which is preliminary data.</text>
</comment>
<keyword evidence="1" id="KW-0472">Membrane</keyword>
<dbReference type="AlphaFoldDB" id="A0A0L0NSG3"/>
<feature type="transmembrane region" description="Helical" evidence="1">
    <location>
        <begin position="429"/>
        <end position="449"/>
    </location>
</feature>
<sequence length="474" mass="53538">MILVRLKKSQGIQWYLSLSQRKSKVGRTTISQPRQERSSGQAFKRSANGDVFHIITNHSPLQAATYLFRPMFNLLKMRRSVVKPLAGPECGQVSKVYTCQFENAASRHRNLQIYRLCEHTGQCHFCLCQDVEHFEPKYPISEANRVHNLAIYMPSVVNLPNAVLNTSFWIGVCIILILVFKGANSHYRQCNNTLITMSERPQDVEKLFVNNQAVKPAFHKLFSLVTLFLSSVMLTSDIIYDIIGFPRTHPSHTIEFSYFFLQIGLLLCGFSVAAAISPRAVISIISLCIGLCVLAGKYAIAIDSTPLKNLIFVVLKLNFLLPASFFFEYMSDGKQHIITIRTFPVYVAINVSFIAAVLALPEEAIVKVFTAVAFSLAPLLYTSLSSVDKLYHTLQFKQRVLRLAGLLGYIGMYFLWLEYLPQCGTTLHRLAYTLLCLCLGMLFFSFACVGHARIWQTSSQDWIILSRNESSLLS</sequence>
<proteinExistence type="predicted"/>
<feature type="transmembrane region" description="Helical" evidence="1">
    <location>
        <begin position="162"/>
        <end position="180"/>
    </location>
</feature>
<dbReference type="Proteomes" id="UP000037122">
    <property type="component" value="Unassembled WGS sequence"/>
</dbReference>
<dbReference type="EMBL" id="LGST01000045">
    <property type="protein sequence ID" value="KND97091.1"/>
    <property type="molecule type" value="Genomic_DNA"/>
</dbReference>
<dbReference type="VEuPathDB" id="FungiDB:QG37_06554"/>
<evidence type="ECO:0000313" key="2">
    <source>
        <dbReference type="EMBL" id="KND97091.1"/>
    </source>
</evidence>
<feature type="transmembrane region" description="Helical" evidence="1">
    <location>
        <begin position="339"/>
        <end position="359"/>
    </location>
</feature>
<keyword evidence="1" id="KW-0812">Transmembrane</keyword>
<feature type="transmembrane region" description="Helical" evidence="1">
    <location>
        <begin position="281"/>
        <end position="301"/>
    </location>
</feature>
<feature type="transmembrane region" description="Helical" evidence="1">
    <location>
        <begin position="399"/>
        <end position="417"/>
    </location>
</feature>
<feature type="transmembrane region" description="Helical" evidence="1">
    <location>
        <begin position="221"/>
        <end position="244"/>
    </location>
</feature>